<protein>
    <submittedName>
        <fullName evidence="1">Uncharacterized protein</fullName>
    </submittedName>
</protein>
<feature type="non-terminal residue" evidence="1">
    <location>
        <position position="106"/>
    </location>
</feature>
<accession>A0A6A4I7W1</accession>
<keyword evidence="2" id="KW-1185">Reference proteome</keyword>
<evidence type="ECO:0000313" key="2">
    <source>
        <dbReference type="Proteomes" id="UP000799118"/>
    </source>
</evidence>
<dbReference type="Proteomes" id="UP000799118">
    <property type="component" value="Unassembled WGS sequence"/>
</dbReference>
<evidence type="ECO:0000313" key="1">
    <source>
        <dbReference type="EMBL" id="KAE9405933.1"/>
    </source>
</evidence>
<proteinExistence type="predicted"/>
<organism evidence="1 2">
    <name type="scientific">Gymnopus androsaceus JB14</name>
    <dbReference type="NCBI Taxonomy" id="1447944"/>
    <lineage>
        <taxon>Eukaryota</taxon>
        <taxon>Fungi</taxon>
        <taxon>Dikarya</taxon>
        <taxon>Basidiomycota</taxon>
        <taxon>Agaricomycotina</taxon>
        <taxon>Agaricomycetes</taxon>
        <taxon>Agaricomycetidae</taxon>
        <taxon>Agaricales</taxon>
        <taxon>Marasmiineae</taxon>
        <taxon>Omphalotaceae</taxon>
        <taxon>Gymnopus</taxon>
    </lineage>
</organism>
<dbReference type="OrthoDB" id="3365698at2759"/>
<name>A0A6A4I7W1_9AGAR</name>
<reference evidence="1" key="1">
    <citation type="journal article" date="2019" name="Environ. Microbiol.">
        <title>Fungal ecological strategies reflected in gene transcription - a case study of two litter decomposers.</title>
        <authorList>
            <person name="Barbi F."/>
            <person name="Kohler A."/>
            <person name="Barry K."/>
            <person name="Baskaran P."/>
            <person name="Daum C."/>
            <person name="Fauchery L."/>
            <person name="Ihrmark K."/>
            <person name="Kuo A."/>
            <person name="LaButti K."/>
            <person name="Lipzen A."/>
            <person name="Morin E."/>
            <person name="Grigoriev I.V."/>
            <person name="Henrissat B."/>
            <person name="Lindahl B."/>
            <person name="Martin F."/>
        </authorList>
    </citation>
    <scope>NUCLEOTIDE SEQUENCE</scope>
    <source>
        <strain evidence="1">JB14</strain>
    </source>
</reference>
<dbReference type="EMBL" id="ML769405">
    <property type="protein sequence ID" value="KAE9405933.1"/>
    <property type="molecule type" value="Genomic_DNA"/>
</dbReference>
<gene>
    <name evidence="1" type="ORF">BT96DRAFT_1015195</name>
</gene>
<sequence length="106" mass="12194">MAQYLESRIEDPIWLEPNDISFLRTRIAEEEAFVQSFQSQIGELRAQISELTLQKDAKLVEIASIQNVLSPVRRVPLEILSEIFELVSAKHYQWDSGNVSEIFTLS</sequence>
<dbReference type="AlphaFoldDB" id="A0A6A4I7W1"/>